<dbReference type="GO" id="GO:0046677">
    <property type="term" value="P:response to antibiotic"/>
    <property type="evidence" value="ECO:0007669"/>
    <property type="project" value="UniProtKB-UniRule"/>
</dbReference>
<evidence type="ECO:0000259" key="8">
    <source>
        <dbReference type="Pfam" id="PF13354"/>
    </source>
</evidence>
<keyword evidence="10" id="KW-1185">Reference proteome</keyword>
<dbReference type="SUPFAM" id="SSF56601">
    <property type="entry name" value="beta-lactamase/transpeptidase-like"/>
    <property type="match status" value="1"/>
</dbReference>
<dbReference type="InterPro" id="IPR012338">
    <property type="entry name" value="Beta-lactam/transpept-like"/>
</dbReference>
<dbReference type="NCBIfam" id="NF033103">
    <property type="entry name" value="bla_class_A"/>
    <property type="match status" value="1"/>
</dbReference>
<proteinExistence type="inferred from homology"/>
<keyword evidence="7" id="KW-0732">Signal</keyword>
<evidence type="ECO:0000256" key="1">
    <source>
        <dbReference type="ARBA" id="ARBA00001526"/>
    </source>
</evidence>
<comment type="caution">
    <text evidence="9">The sequence shown here is derived from an EMBL/GenBank/DDBJ whole genome shotgun (WGS) entry which is preliminary data.</text>
</comment>
<dbReference type="InterPro" id="IPR023650">
    <property type="entry name" value="Beta-lactam_class-A_AS"/>
</dbReference>
<accession>A0A098LJH2</accession>
<evidence type="ECO:0000256" key="3">
    <source>
        <dbReference type="ARBA" id="ARBA00012865"/>
    </source>
</evidence>
<dbReference type="Gene3D" id="3.40.710.10">
    <property type="entry name" value="DD-peptidase/beta-lactamase superfamily"/>
    <property type="match status" value="1"/>
</dbReference>
<protein>
    <recommendedName>
        <fullName evidence="3 6">Beta-lactamase</fullName>
        <ecNumber evidence="3 6">3.5.2.6</ecNumber>
    </recommendedName>
</protein>
<dbReference type="EC" id="3.5.2.6" evidence="3 6"/>
<evidence type="ECO:0000256" key="2">
    <source>
        <dbReference type="ARBA" id="ARBA00009009"/>
    </source>
</evidence>
<evidence type="ECO:0000256" key="7">
    <source>
        <dbReference type="SAM" id="SignalP"/>
    </source>
</evidence>
<evidence type="ECO:0000256" key="4">
    <source>
        <dbReference type="ARBA" id="ARBA00022801"/>
    </source>
</evidence>
<dbReference type="InterPro" id="IPR045155">
    <property type="entry name" value="Beta-lactam_cat"/>
</dbReference>
<keyword evidence="4 6" id="KW-0378">Hydrolase</keyword>
<dbReference type="Proteomes" id="UP000030185">
    <property type="component" value="Unassembled WGS sequence"/>
</dbReference>
<feature type="domain" description="Beta-lactamase class A catalytic" evidence="8">
    <location>
        <begin position="51"/>
        <end position="270"/>
    </location>
</feature>
<dbReference type="GO" id="GO:0008800">
    <property type="term" value="F:beta-lactamase activity"/>
    <property type="evidence" value="ECO:0007669"/>
    <property type="project" value="UniProtKB-UniRule"/>
</dbReference>
<evidence type="ECO:0000256" key="6">
    <source>
        <dbReference type="RuleBase" id="RU361140"/>
    </source>
</evidence>
<evidence type="ECO:0000313" key="9">
    <source>
        <dbReference type="EMBL" id="GAL86634.1"/>
    </source>
</evidence>
<dbReference type="RefSeq" id="WP_045466934.1">
    <property type="nucleotide sequence ID" value="NZ_BBLT01000009.1"/>
</dbReference>
<dbReference type="Pfam" id="PF13354">
    <property type="entry name" value="Beta-lactamase2"/>
    <property type="match status" value="1"/>
</dbReference>
<reference evidence="9 10" key="1">
    <citation type="submission" date="2014-09" db="EMBL/GenBank/DDBJ databases">
        <title>Sporocytophaga myxococcoides PG-01 genome sequencing.</title>
        <authorList>
            <person name="Liu L."/>
            <person name="Gao P.J."/>
            <person name="Chen G.J."/>
            <person name="Wang L.S."/>
        </authorList>
    </citation>
    <scope>NUCLEOTIDE SEQUENCE [LARGE SCALE GENOMIC DNA]</scope>
    <source>
        <strain evidence="9 10">PG-01</strain>
    </source>
</reference>
<gene>
    <name evidence="9" type="ORF">MYP_3864</name>
</gene>
<dbReference type="PANTHER" id="PTHR35333:SF3">
    <property type="entry name" value="BETA-LACTAMASE-TYPE TRANSPEPTIDASE FOLD CONTAINING PROTEIN"/>
    <property type="match status" value="1"/>
</dbReference>
<feature type="signal peptide" evidence="7">
    <location>
        <begin position="1"/>
        <end position="21"/>
    </location>
</feature>
<dbReference type="PANTHER" id="PTHR35333">
    <property type="entry name" value="BETA-LACTAMASE"/>
    <property type="match status" value="1"/>
</dbReference>
<dbReference type="STRING" id="153721.MYP_3864"/>
<dbReference type="AlphaFoldDB" id="A0A098LJH2"/>
<comment type="catalytic activity">
    <reaction evidence="1 6">
        <text>a beta-lactam + H2O = a substituted beta-amino acid</text>
        <dbReference type="Rhea" id="RHEA:20401"/>
        <dbReference type="ChEBI" id="CHEBI:15377"/>
        <dbReference type="ChEBI" id="CHEBI:35627"/>
        <dbReference type="ChEBI" id="CHEBI:140347"/>
        <dbReference type="EC" id="3.5.2.6"/>
    </reaction>
</comment>
<feature type="chain" id="PRO_5001937522" description="Beta-lactamase" evidence="7">
    <location>
        <begin position="22"/>
        <end position="301"/>
    </location>
</feature>
<sequence>MTFKNLTLLALILISTTWTNAQSNTSLRRDIEKVLSTKKAKVGVSIMGDNGRDTLSINGDKHFPMQSVFKFHIALTVLSQIEQGKFSLDQIIKIDENQMLPGLYSPIREKYPHGVSLKISEILEYTVSLSDNVGCDVLLKLIGGPQVVENFITEKGFKDFSVKINEEVMQNNWDLQFKNWTTPKTSTQILAYFYDNDKKILSAEHHDFIWTIMKQTETGKNRLKGQLPEGTVVAHKTGWSGSNKEGITAAVNDIGIIFLPNGRHYFISVFITDSKEDTAVSEKIIADISKVVFDYFDNRMK</sequence>
<evidence type="ECO:0000256" key="5">
    <source>
        <dbReference type="ARBA" id="ARBA00023251"/>
    </source>
</evidence>
<keyword evidence="5 6" id="KW-0046">Antibiotic resistance</keyword>
<dbReference type="NCBIfam" id="NF012099">
    <property type="entry name" value="SubclassA2"/>
    <property type="match status" value="1"/>
</dbReference>
<dbReference type="PROSITE" id="PS00146">
    <property type="entry name" value="BETA_LACTAMASE_A"/>
    <property type="match status" value="1"/>
</dbReference>
<dbReference type="eggNOG" id="COG2367">
    <property type="taxonomic scope" value="Bacteria"/>
</dbReference>
<dbReference type="EMBL" id="BBLT01000009">
    <property type="protein sequence ID" value="GAL86634.1"/>
    <property type="molecule type" value="Genomic_DNA"/>
</dbReference>
<name>A0A098LJH2_9BACT</name>
<dbReference type="OrthoDB" id="9772863at2"/>
<dbReference type="InterPro" id="IPR000871">
    <property type="entry name" value="Beta-lactam_class-A"/>
</dbReference>
<dbReference type="PRINTS" id="PR00118">
    <property type="entry name" value="BLACTAMASEA"/>
</dbReference>
<comment type="similarity">
    <text evidence="2 6">Belongs to the class-A beta-lactamase family.</text>
</comment>
<organism evidence="9 10">
    <name type="scientific">Sporocytophaga myxococcoides</name>
    <dbReference type="NCBI Taxonomy" id="153721"/>
    <lineage>
        <taxon>Bacteria</taxon>
        <taxon>Pseudomonadati</taxon>
        <taxon>Bacteroidota</taxon>
        <taxon>Cytophagia</taxon>
        <taxon>Cytophagales</taxon>
        <taxon>Cytophagaceae</taxon>
        <taxon>Sporocytophaga</taxon>
    </lineage>
</organism>
<dbReference type="GO" id="GO:0030655">
    <property type="term" value="P:beta-lactam antibiotic catabolic process"/>
    <property type="evidence" value="ECO:0007669"/>
    <property type="project" value="InterPro"/>
</dbReference>
<evidence type="ECO:0000313" key="10">
    <source>
        <dbReference type="Proteomes" id="UP000030185"/>
    </source>
</evidence>